<accession>A0A0X8JF75</accession>
<sequence>MSATYLGLEDLLALADDLGVLQVRDLGLLASAAQRPATSLYGEEVYPALADKAAVVLESIVRNDPLIDGNKRLGWLSMVVFLGLNGVDLDVEDDDAYEIVISVAEGCRAWQATAAWLREHGVGD</sequence>
<dbReference type="STRING" id="111015.AXF14_09195"/>
<dbReference type="EMBL" id="CP014228">
    <property type="protein sequence ID" value="AMD87728.1"/>
    <property type="molecule type" value="Genomic_DNA"/>
</dbReference>
<dbReference type="Gene3D" id="1.20.120.1870">
    <property type="entry name" value="Fic/DOC protein, Fido domain"/>
    <property type="match status" value="1"/>
</dbReference>
<dbReference type="AlphaFoldDB" id="A0A0X8JF75"/>
<feature type="domain" description="Fido" evidence="1">
    <location>
        <begin position="6"/>
        <end position="119"/>
    </location>
</feature>
<keyword evidence="3" id="KW-1185">Reference proteome</keyword>
<dbReference type="InterPro" id="IPR006440">
    <property type="entry name" value="Doc"/>
</dbReference>
<dbReference type="GO" id="GO:0016301">
    <property type="term" value="F:kinase activity"/>
    <property type="evidence" value="ECO:0007669"/>
    <property type="project" value="InterPro"/>
</dbReference>
<dbReference type="InterPro" id="IPR003812">
    <property type="entry name" value="Fido"/>
</dbReference>
<evidence type="ECO:0000313" key="2">
    <source>
        <dbReference type="EMBL" id="AMD87728.1"/>
    </source>
</evidence>
<protein>
    <recommendedName>
        <fullName evidence="1">Fido domain-containing protein</fullName>
    </recommendedName>
</protein>
<dbReference type="KEGG" id="ard:AXF14_09195"/>
<dbReference type="RefSeq" id="WP_067942717.1">
    <property type="nucleotide sequence ID" value="NZ_CAUHMM010000050.1"/>
</dbReference>
<dbReference type="InterPro" id="IPR053737">
    <property type="entry name" value="Type_II_TA_Toxin"/>
</dbReference>
<dbReference type="PANTHER" id="PTHR39426">
    <property type="entry name" value="HOMOLOGY TO DEATH-ON-CURING PROTEIN OF PHAGE P1"/>
    <property type="match status" value="1"/>
</dbReference>
<dbReference type="PANTHER" id="PTHR39426:SF1">
    <property type="entry name" value="HOMOLOGY TO DEATH-ON-CURING PROTEIN OF PHAGE P1"/>
    <property type="match status" value="1"/>
</dbReference>
<dbReference type="OrthoDB" id="9802752at2"/>
<dbReference type="PROSITE" id="PS51459">
    <property type="entry name" value="FIDO"/>
    <property type="match status" value="1"/>
</dbReference>
<gene>
    <name evidence="2" type="ORF">AXF14_09195</name>
</gene>
<dbReference type="Pfam" id="PF02661">
    <property type="entry name" value="Fic"/>
    <property type="match status" value="1"/>
</dbReference>
<evidence type="ECO:0000313" key="3">
    <source>
        <dbReference type="Proteomes" id="UP000065220"/>
    </source>
</evidence>
<organism evidence="2 3">
    <name type="scientific">Actinomyces radicidentis</name>
    <dbReference type="NCBI Taxonomy" id="111015"/>
    <lineage>
        <taxon>Bacteria</taxon>
        <taxon>Bacillati</taxon>
        <taxon>Actinomycetota</taxon>
        <taxon>Actinomycetes</taxon>
        <taxon>Actinomycetales</taxon>
        <taxon>Actinomycetaceae</taxon>
        <taxon>Actinomyces</taxon>
    </lineage>
</organism>
<reference evidence="3" key="1">
    <citation type="submission" date="2016-02" db="EMBL/GenBank/DDBJ databases">
        <authorList>
            <person name="Holder M.E."/>
            <person name="Ajami N.J."/>
            <person name="Petrosino J.F."/>
        </authorList>
    </citation>
    <scope>NUCLEOTIDE SEQUENCE [LARGE SCALE GENOMIC DNA]</scope>
    <source>
        <strain evidence="3">CCUG 36733</strain>
    </source>
</reference>
<name>A0A0X8JF75_ACTRD</name>
<evidence type="ECO:0000259" key="1">
    <source>
        <dbReference type="PROSITE" id="PS51459"/>
    </source>
</evidence>
<proteinExistence type="predicted"/>
<dbReference type="Proteomes" id="UP000065220">
    <property type="component" value="Chromosome"/>
</dbReference>